<evidence type="ECO:0000313" key="4">
    <source>
        <dbReference type="Proteomes" id="UP000595897"/>
    </source>
</evidence>
<feature type="domain" description="RNA-binding S4" evidence="2">
    <location>
        <begin position="177"/>
        <end position="237"/>
    </location>
</feature>
<dbReference type="Gene3D" id="3.10.290.10">
    <property type="entry name" value="RNA-binding S4 domain"/>
    <property type="match status" value="1"/>
</dbReference>
<dbReference type="Gene3D" id="3.30.70.330">
    <property type="match status" value="1"/>
</dbReference>
<accession>A0A7R7ELG2</accession>
<dbReference type="EMBL" id="AP024169">
    <property type="protein sequence ID" value="BCN31195.1"/>
    <property type="molecule type" value="Genomic_DNA"/>
</dbReference>
<dbReference type="RefSeq" id="WP_271712337.1">
    <property type="nucleotide sequence ID" value="NZ_AP024169.1"/>
</dbReference>
<dbReference type="CDD" id="cd00165">
    <property type="entry name" value="S4"/>
    <property type="match status" value="1"/>
</dbReference>
<sequence length="253" mass="29313">MRIEKEEVLFEKRIKELAQSAYNRGICTYTDFLNINEISLFYRYISYLPKISYQLYGGYEDAERRILCFYSDDSYLLPEFPIHCIRILPLNQKFSDVLSHRDFLGAVLNLGIERSKIGDILIKENEGYLFCNNKISSFIIDNLNKVKHTTIRCELANILEFEVKPTLKEITGTVSSLRIDSILSVALNTSRSSITSLIVGGKVFVNSRLTISNSYQLKENDIVSVRGYGKFIYQETVTQTKKGRFYIRLQKYI</sequence>
<dbReference type="Proteomes" id="UP000595897">
    <property type="component" value="Chromosome"/>
</dbReference>
<dbReference type="Gene3D" id="3.30.1370.160">
    <property type="match status" value="1"/>
</dbReference>
<evidence type="ECO:0000259" key="2">
    <source>
        <dbReference type="SMART" id="SM00363"/>
    </source>
</evidence>
<dbReference type="GO" id="GO:0003723">
    <property type="term" value="F:RNA binding"/>
    <property type="evidence" value="ECO:0007669"/>
    <property type="project" value="UniProtKB-KW"/>
</dbReference>
<evidence type="ECO:0000313" key="3">
    <source>
        <dbReference type="EMBL" id="BCN31195.1"/>
    </source>
</evidence>
<dbReference type="Pfam" id="PF17774">
    <property type="entry name" value="YlmH_RBD"/>
    <property type="match status" value="1"/>
</dbReference>
<dbReference type="PANTHER" id="PTHR13633:SF3">
    <property type="entry name" value="MITOCHONDRIAL TRANSCRIPTION RESCUE FACTOR 1"/>
    <property type="match status" value="1"/>
</dbReference>
<dbReference type="InterPro" id="IPR012677">
    <property type="entry name" value="Nucleotide-bd_a/b_plait_sf"/>
</dbReference>
<dbReference type="SUPFAM" id="SSF55174">
    <property type="entry name" value="Alpha-L RNA-binding motif"/>
    <property type="match status" value="1"/>
</dbReference>
<organism evidence="3 4">
    <name type="scientific">Anaeromicropila herbilytica</name>
    <dbReference type="NCBI Taxonomy" id="2785025"/>
    <lineage>
        <taxon>Bacteria</taxon>
        <taxon>Bacillati</taxon>
        <taxon>Bacillota</taxon>
        <taxon>Clostridia</taxon>
        <taxon>Lachnospirales</taxon>
        <taxon>Lachnospiraceae</taxon>
        <taxon>Anaeromicropila</taxon>
    </lineage>
</organism>
<reference evidence="3 4" key="1">
    <citation type="submission" date="2020-11" db="EMBL/GenBank/DDBJ databases">
        <title>Draft genome sequencing of a Lachnospiraceae strain isolated from anoxic soil subjected to BSD treatment.</title>
        <authorList>
            <person name="Uek A."/>
            <person name="Tonouchi A."/>
        </authorList>
    </citation>
    <scope>NUCLEOTIDE SEQUENCE [LARGE SCALE GENOMIC DNA]</scope>
    <source>
        <strain evidence="3 4">TB5</strain>
    </source>
</reference>
<gene>
    <name evidence="3" type="ORF">bsdtb5_24900</name>
</gene>
<dbReference type="InterPro" id="IPR036986">
    <property type="entry name" value="S4_RNA-bd_sf"/>
</dbReference>
<dbReference type="PROSITE" id="PS50889">
    <property type="entry name" value="S4"/>
    <property type="match status" value="1"/>
</dbReference>
<proteinExistence type="predicted"/>
<dbReference type="InterPro" id="IPR040591">
    <property type="entry name" value="RqcP2_RBD"/>
</dbReference>
<dbReference type="AlphaFoldDB" id="A0A7R7ELG2"/>
<dbReference type="InterPro" id="IPR002942">
    <property type="entry name" value="S4_RNA-bd"/>
</dbReference>
<evidence type="ECO:0000256" key="1">
    <source>
        <dbReference type="PROSITE-ProRule" id="PRU00182"/>
    </source>
</evidence>
<keyword evidence="1" id="KW-0694">RNA-binding</keyword>
<protein>
    <submittedName>
        <fullName evidence="3">RNA-binding protein S4</fullName>
    </submittedName>
</protein>
<name>A0A7R7ELG2_9FIRM</name>
<dbReference type="KEGG" id="ahb:bsdtb5_24900"/>
<dbReference type="PANTHER" id="PTHR13633">
    <property type="entry name" value="MITOCHONDRIAL TRANSCRIPTION RESCUE FACTOR 1"/>
    <property type="match status" value="1"/>
</dbReference>
<dbReference type="SMART" id="SM00363">
    <property type="entry name" value="S4"/>
    <property type="match status" value="1"/>
</dbReference>
<keyword evidence="4" id="KW-1185">Reference proteome</keyword>